<protein>
    <submittedName>
        <fullName evidence="2">Uncharacterized protein</fullName>
    </submittedName>
</protein>
<dbReference type="AlphaFoldDB" id="A0A2G9G9F7"/>
<proteinExistence type="predicted"/>
<evidence type="ECO:0000256" key="1">
    <source>
        <dbReference type="SAM" id="Phobius"/>
    </source>
</evidence>
<dbReference type="STRING" id="429701.A0A2G9G9F7"/>
<keyword evidence="3" id="KW-1185">Reference proteome</keyword>
<name>A0A2G9G9F7_9LAMI</name>
<keyword evidence="1" id="KW-0472">Membrane</keyword>
<dbReference type="Proteomes" id="UP000231279">
    <property type="component" value="Unassembled WGS sequence"/>
</dbReference>
<dbReference type="PANTHER" id="PTHR31549:SF289">
    <property type="match status" value="1"/>
</dbReference>
<keyword evidence="1" id="KW-0812">Transmembrane</keyword>
<organism evidence="2 3">
    <name type="scientific">Handroanthus impetiginosus</name>
    <dbReference type="NCBI Taxonomy" id="429701"/>
    <lineage>
        <taxon>Eukaryota</taxon>
        <taxon>Viridiplantae</taxon>
        <taxon>Streptophyta</taxon>
        <taxon>Embryophyta</taxon>
        <taxon>Tracheophyta</taxon>
        <taxon>Spermatophyta</taxon>
        <taxon>Magnoliopsida</taxon>
        <taxon>eudicotyledons</taxon>
        <taxon>Gunneridae</taxon>
        <taxon>Pentapetalae</taxon>
        <taxon>asterids</taxon>
        <taxon>lamiids</taxon>
        <taxon>Lamiales</taxon>
        <taxon>Bignoniaceae</taxon>
        <taxon>Crescentiina</taxon>
        <taxon>Tabebuia alliance</taxon>
        <taxon>Handroanthus</taxon>
    </lineage>
</organism>
<evidence type="ECO:0000313" key="2">
    <source>
        <dbReference type="EMBL" id="PIN01938.1"/>
    </source>
</evidence>
<evidence type="ECO:0000313" key="3">
    <source>
        <dbReference type="Proteomes" id="UP000231279"/>
    </source>
</evidence>
<comment type="caution">
    <text evidence="2">The sequence shown here is derived from an EMBL/GenBank/DDBJ whole genome shotgun (WGS) entry which is preliminary data.</text>
</comment>
<dbReference type="InterPro" id="IPR004158">
    <property type="entry name" value="DUF247_pln"/>
</dbReference>
<sequence length="523" mass="60212">MSSDSFFTSANSEKRGFPETANNFPKEHIVVAIDLDTPFCVFKVPKTLTGTKPEAYTPQKMGLGPYHHLQPHLYTMQKQKLSAVGKFMNQENPNNIRYVVGALMQCEPVLRACYDQYLDLDANMLAWIVAVDGLYLLQFLRKYYRKNETTHDEFSAEPRFVPYNPGKSCLEDPEIERDIVMLENQIPVVLLKEILRVLRNDIHTLFEGFDVFCRKHSPLELSKNRGILQDKNQDHLLHRMYHLIVNNGVTVDYYPLVGIVTNGIHDDHPPQADHVNVCPVNMATHPLGIAMNIVLFLHKVPWDKIKALFKKHDADEQNQLVEEGNIPSVTQMSEIAGITFVPAYRGIRYIHFNKYRRKFYLPVIAIDVHTETILRNLVAFELSKPGSTHELASYVDFMCAIIDTKKDVEILKNANIIKGELPDDEIVRIFKGIWRSTEKNDKETSNINQAIDDVKEKYNDLWSVKVKRSLKKCFCVSWKYMRVVFSVVVVVVLTLQAFCSVFGCTRWFGRRGALNRGHFLFAE</sequence>
<dbReference type="Pfam" id="PF03140">
    <property type="entry name" value="DUF247"/>
    <property type="match status" value="1"/>
</dbReference>
<dbReference type="OrthoDB" id="2356035at2759"/>
<keyword evidence="1" id="KW-1133">Transmembrane helix</keyword>
<dbReference type="EMBL" id="NKXS01006156">
    <property type="protein sequence ID" value="PIN01938.1"/>
    <property type="molecule type" value="Genomic_DNA"/>
</dbReference>
<reference evidence="3" key="1">
    <citation type="journal article" date="2018" name="Gigascience">
        <title>Genome assembly of the Pink Ipe (Handroanthus impetiginosus, Bignoniaceae), a highly valued, ecologically keystone Neotropical timber forest tree.</title>
        <authorList>
            <person name="Silva-Junior O.B."/>
            <person name="Grattapaglia D."/>
            <person name="Novaes E."/>
            <person name="Collevatti R.G."/>
        </authorList>
    </citation>
    <scope>NUCLEOTIDE SEQUENCE [LARGE SCALE GENOMIC DNA]</scope>
    <source>
        <strain evidence="3">cv. UFG-1</strain>
    </source>
</reference>
<accession>A0A2G9G9F7</accession>
<feature type="transmembrane region" description="Helical" evidence="1">
    <location>
        <begin position="483"/>
        <end position="508"/>
    </location>
</feature>
<dbReference type="PANTHER" id="PTHR31549">
    <property type="entry name" value="PROTEIN, PUTATIVE (DUF247)-RELATED-RELATED"/>
    <property type="match status" value="1"/>
</dbReference>
<gene>
    <name evidence="2" type="ORF">CDL12_25552</name>
</gene>